<dbReference type="AlphaFoldDB" id="A0A1I0UYW5"/>
<feature type="region of interest" description="Disordered" evidence="2">
    <location>
        <begin position="49"/>
        <end position="70"/>
    </location>
</feature>
<dbReference type="OrthoDB" id="514320at2"/>
<dbReference type="Pfam" id="PF13946">
    <property type="entry name" value="DUF4214"/>
    <property type="match status" value="2"/>
</dbReference>
<feature type="domain" description="Peptidoglycan recognition protein family" evidence="5">
    <location>
        <begin position="258"/>
        <end position="406"/>
    </location>
</feature>
<accession>A0A1I0UYW5</accession>
<dbReference type="InterPro" id="IPR006619">
    <property type="entry name" value="PGRP_domain_met/bac"/>
</dbReference>
<dbReference type="PANTHER" id="PTHR11022">
    <property type="entry name" value="PEPTIDOGLYCAN RECOGNITION PROTEIN"/>
    <property type="match status" value="1"/>
</dbReference>
<dbReference type="CDD" id="cd06583">
    <property type="entry name" value="PGRP"/>
    <property type="match status" value="1"/>
</dbReference>
<dbReference type="EMBL" id="FOKA01000001">
    <property type="protein sequence ID" value="SFA68987.1"/>
    <property type="molecule type" value="Genomic_DNA"/>
</dbReference>
<evidence type="ECO:0000256" key="1">
    <source>
        <dbReference type="ARBA" id="ARBA00007553"/>
    </source>
</evidence>
<feature type="chain" id="PRO_5039209740" evidence="3">
    <location>
        <begin position="27"/>
        <end position="669"/>
    </location>
</feature>
<dbReference type="RefSeq" id="WP_090029675.1">
    <property type="nucleotide sequence ID" value="NZ_BONM01000023.1"/>
</dbReference>
<dbReference type="InterPro" id="IPR002502">
    <property type="entry name" value="Amidase_domain"/>
</dbReference>
<organism evidence="6 7">
    <name type="scientific">Cellulomonas marina</name>
    <dbReference type="NCBI Taxonomy" id="988821"/>
    <lineage>
        <taxon>Bacteria</taxon>
        <taxon>Bacillati</taxon>
        <taxon>Actinomycetota</taxon>
        <taxon>Actinomycetes</taxon>
        <taxon>Micrococcales</taxon>
        <taxon>Cellulomonadaceae</taxon>
        <taxon>Cellulomonas</taxon>
    </lineage>
</organism>
<comment type="similarity">
    <text evidence="1">Belongs to the N-acetylmuramoyl-L-alanine amidase 2 family.</text>
</comment>
<dbReference type="GO" id="GO:0008745">
    <property type="term" value="F:N-acetylmuramoyl-L-alanine amidase activity"/>
    <property type="evidence" value="ECO:0007669"/>
    <property type="project" value="InterPro"/>
</dbReference>
<keyword evidence="7" id="KW-1185">Reference proteome</keyword>
<protein>
    <submittedName>
        <fullName evidence="6">Uncharacterized conserved protein, contains LGFP repeats</fullName>
    </submittedName>
</protein>
<dbReference type="Gene3D" id="1.10.3130.20">
    <property type="entry name" value="Phycobilisome linker domain"/>
    <property type="match status" value="1"/>
</dbReference>
<dbReference type="GO" id="GO:0009253">
    <property type="term" value="P:peptidoglycan catabolic process"/>
    <property type="evidence" value="ECO:0007669"/>
    <property type="project" value="InterPro"/>
</dbReference>
<feature type="compositionally biased region" description="Gly residues" evidence="2">
    <location>
        <begin position="53"/>
        <end position="69"/>
    </location>
</feature>
<evidence type="ECO:0000256" key="3">
    <source>
        <dbReference type="SAM" id="SignalP"/>
    </source>
</evidence>
<feature type="signal peptide" evidence="3">
    <location>
        <begin position="1"/>
        <end position="26"/>
    </location>
</feature>
<dbReference type="InterPro" id="IPR036505">
    <property type="entry name" value="Amidase/PGRP_sf"/>
</dbReference>
<dbReference type="SUPFAM" id="SSF55846">
    <property type="entry name" value="N-acetylmuramoyl-L-alanine amidase-like"/>
    <property type="match status" value="1"/>
</dbReference>
<name>A0A1I0UYW5_9CELL</name>
<proteinExistence type="inferred from homology"/>
<reference evidence="6 7" key="1">
    <citation type="submission" date="2016-10" db="EMBL/GenBank/DDBJ databases">
        <authorList>
            <person name="de Groot N.N."/>
        </authorList>
    </citation>
    <scope>NUCLEOTIDE SEQUENCE [LARGE SCALE GENOMIC DNA]</scope>
    <source>
        <strain evidence="6 7">CGMCC 4.6945</strain>
    </source>
</reference>
<dbReference type="Gene3D" id="3.40.80.10">
    <property type="entry name" value="Peptidoglycan recognition protein-like"/>
    <property type="match status" value="1"/>
</dbReference>
<dbReference type="STRING" id="988821.SAMN05421867_1014"/>
<dbReference type="InterPro" id="IPR038255">
    <property type="entry name" value="PBS_linker_sf"/>
</dbReference>
<dbReference type="PANTHER" id="PTHR11022:SF41">
    <property type="entry name" value="PEPTIDOGLYCAN-RECOGNITION PROTEIN LC-RELATED"/>
    <property type="match status" value="1"/>
</dbReference>
<dbReference type="SMART" id="SM00644">
    <property type="entry name" value="Ami_2"/>
    <property type="match status" value="1"/>
</dbReference>
<evidence type="ECO:0000256" key="2">
    <source>
        <dbReference type="SAM" id="MobiDB-lite"/>
    </source>
</evidence>
<evidence type="ECO:0000259" key="5">
    <source>
        <dbReference type="SMART" id="SM00701"/>
    </source>
</evidence>
<dbReference type="Pfam" id="PF01510">
    <property type="entry name" value="Amidase_2"/>
    <property type="match status" value="1"/>
</dbReference>
<keyword evidence="3" id="KW-0732">Signal</keyword>
<dbReference type="InterPro" id="IPR025282">
    <property type="entry name" value="DUF4214"/>
</dbReference>
<dbReference type="GO" id="GO:0008270">
    <property type="term" value="F:zinc ion binding"/>
    <property type="evidence" value="ECO:0007669"/>
    <property type="project" value="InterPro"/>
</dbReference>
<evidence type="ECO:0000259" key="4">
    <source>
        <dbReference type="SMART" id="SM00644"/>
    </source>
</evidence>
<gene>
    <name evidence="6" type="ORF">SAMN05421867_1014</name>
</gene>
<evidence type="ECO:0000313" key="7">
    <source>
        <dbReference type="Proteomes" id="UP000199012"/>
    </source>
</evidence>
<feature type="domain" description="N-acetylmuramoyl-L-alanine amidase" evidence="4">
    <location>
        <begin position="270"/>
        <end position="433"/>
    </location>
</feature>
<dbReference type="InterPro" id="IPR015510">
    <property type="entry name" value="PGRP"/>
</dbReference>
<evidence type="ECO:0000313" key="6">
    <source>
        <dbReference type="EMBL" id="SFA68987.1"/>
    </source>
</evidence>
<dbReference type="SMART" id="SM00701">
    <property type="entry name" value="PGRP"/>
    <property type="match status" value="1"/>
</dbReference>
<dbReference type="Proteomes" id="UP000199012">
    <property type="component" value="Unassembled WGS sequence"/>
</dbReference>
<sequence>MLLRLVLSLGLAAGVAGGVLPAPAVAPSPGAPGGQVVAGAGVVRHAAAAASGDGTGSGTGSGTDSGTGLGADADVQVAEVPLVLDVPGDAAGAAAGAVAVDPLAPLPADAPVAALDTEEDGPLAPLVVDEGAAGRVVSEPVAVADFQTLGVTWADGPAPDVQVRTRTDDGWSAWTALEVGDDAPDAGTPDAEAAAQRAGTQTLWVGESDAVQVSVAAPADGTTTARDVELVLVGSEATGPAAVVRPAVAATPAAAGMPPVVTRAAWGAASPSCEMASAKALVGAVVHHTAGSNAYADRAQAMQQIRNDQAYHMQGRGWCDLGYNVIVDKFGTIYEGRAGSLDKAVIGVHAGGFNTGTLGVSMLGTFTTVAPSPAMTDAVARIVGWRLGAYGVDPRGTMQYWTGAGENSRFTNRTVTLPRVLGHRDVAYTACPGDRGYATLAAIRSAAAGYAPGTTTSDAASLVKALYTDLLDRPAEAGGVTSWSSLLVQGTSSADLVGVLTSSTEYRTLRVREAYEQVLGRSPDAGGAAGWVAAIAAGRLTVDDVQRLFYESPEFYQAAGATDAAFVTRVYEVMLGRAPGAAERDFWVARIAAGNRGQVAAGVWASLEAAQQRASGYYRTFLGRDPEWSGRVYWGQQLLERGEGVVRTGIAGSAEYWARALTRYPAVSA</sequence>